<dbReference type="CDD" id="cd12263">
    <property type="entry name" value="RRM_ABT1_like"/>
    <property type="match status" value="1"/>
</dbReference>
<comment type="similarity">
    <text evidence="2">Belongs to the ESF2/ABP1 family.</text>
</comment>
<evidence type="ECO:0000313" key="7">
    <source>
        <dbReference type="EMBL" id="RSH77716.1"/>
    </source>
</evidence>
<dbReference type="GeneID" id="39587826"/>
<dbReference type="EMBL" id="RSCE01000015">
    <property type="protein sequence ID" value="RSH77716.1"/>
    <property type="molecule type" value="Genomic_DNA"/>
</dbReference>
<reference evidence="7 8" key="1">
    <citation type="submission" date="2018-11" db="EMBL/GenBank/DDBJ databases">
        <title>Genome sequence of Apiotrichum porosum DSM 27194.</title>
        <authorList>
            <person name="Aliyu H."/>
            <person name="Gorte O."/>
            <person name="Ochsenreither K."/>
        </authorList>
    </citation>
    <scope>NUCLEOTIDE SEQUENCE [LARGE SCALE GENOMIC DNA]</scope>
    <source>
        <strain evidence="7 8">DSM 27194</strain>
    </source>
</reference>
<dbReference type="InterPro" id="IPR034353">
    <property type="entry name" value="ABT1/ESF2_RRM"/>
</dbReference>
<dbReference type="GO" id="GO:0005730">
    <property type="term" value="C:nucleolus"/>
    <property type="evidence" value="ECO:0007669"/>
    <property type="project" value="UniProtKB-SubCell"/>
</dbReference>
<dbReference type="PANTHER" id="PTHR12311">
    <property type="entry name" value="ACTIVATOR OF BASAL TRANSCRIPTION 1"/>
    <property type="match status" value="1"/>
</dbReference>
<protein>
    <recommendedName>
        <fullName evidence="5">18S rRNA factor 2</fullName>
    </recommendedName>
</protein>
<feature type="region of interest" description="Disordered" evidence="6">
    <location>
        <begin position="21"/>
        <end position="71"/>
    </location>
</feature>
<evidence type="ECO:0000256" key="1">
    <source>
        <dbReference type="ARBA" id="ARBA00004604"/>
    </source>
</evidence>
<dbReference type="GO" id="GO:0000480">
    <property type="term" value="P:endonucleolytic cleavage in 5'-ETS of tricistronic rRNA transcript (SSU-rRNA, 5.8S rRNA, LSU-rRNA)"/>
    <property type="evidence" value="ECO:0007669"/>
    <property type="project" value="TreeGrafter"/>
</dbReference>
<evidence type="ECO:0000256" key="5">
    <source>
        <dbReference type="ARBA" id="ARBA00032634"/>
    </source>
</evidence>
<dbReference type="GO" id="GO:0000472">
    <property type="term" value="P:endonucleolytic cleavage to generate mature 5'-end of SSU-rRNA from (SSU-rRNA, 5.8S rRNA, LSU-rRNA)"/>
    <property type="evidence" value="ECO:0007669"/>
    <property type="project" value="TreeGrafter"/>
</dbReference>
<keyword evidence="8" id="KW-1185">Reference proteome</keyword>
<evidence type="ECO:0000256" key="6">
    <source>
        <dbReference type="SAM" id="MobiDB-lite"/>
    </source>
</evidence>
<evidence type="ECO:0000313" key="8">
    <source>
        <dbReference type="Proteomes" id="UP000279236"/>
    </source>
</evidence>
<dbReference type="AlphaFoldDB" id="A0A427XFW9"/>
<keyword evidence="4" id="KW-0539">Nucleus</keyword>
<dbReference type="Gene3D" id="3.30.70.330">
    <property type="match status" value="1"/>
</dbReference>
<feature type="compositionally biased region" description="Low complexity" evidence="6">
    <location>
        <begin position="233"/>
        <end position="244"/>
    </location>
</feature>
<proteinExistence type="inferred from homology"/>
<dbReference type="Proteomes" id="UP000279236">
    <property type="component" value="Unassembled WGS sequence"/>
</dbReference>
<evidence type="ECO:0000256" key="4">
    <source>
        <dbReference type="ARBA" id="ARBA00023242"/>
    </source>
</evidence>
<dbReference type="InterPro" id="IPR012677">
    <property type="entry name" value="Nucleotide-bd_a/b_plait_sf"/>
</dbReference>
<organism evidence="7 8">
    <name type="scientific">Apiotrichum porosum</name>
    <dbReference type="NCBI Taxonomy" id="105984"/>
    <lineage>
        <taxon>Eukaryota</taxon>
        <taxon>Fungi</taxon>
        <taxon>Dikarya</taxon>
        <taxon>Basidiomycota</taxon>
        <taxon>Agaricomycotina</taxon>
        <taxon>Tremellomycetes</taxon>
        <taxon>Trichosporonales</taxon>
        <taxon>Trichosporonaceae</taxon>
        <taxon>Apiotrichum</taxon>
    </lineage>
</organism>
<comment type="caution">
    <text evidence="7">The sequence shown here is derived from an EMBL/GenBank/DDBJ whole genome shotgun (WGS) entry which is preliminary data.</text>
</comment>
<feature type="compositionally biased region" description="Basic and acidic residues" evidence="6">
    <location>
        <begin position="245"/>
        <end position="254"/>
    </location>
</feature>
<dbReference type="GO" id="GO:0000447">
    <property type="term" value="P:endonucleolytic cleavage in ITS1 to separate SSU-rRNA from 5.8S rRNA and LSU-rRNA from tricistronic rRNA transcript (SSU-rRNA, 5.8S rRNA, LSU-rRNA)"/>
    <property type="evidence" value="ECO:0007669"/>
    <property type="project" value="TreeGrafter"/>
</dbReference>
<dbReference type="GO" id="GO:0034462">
    <property type="term" value="P:small-subunit processome assembly"/>
    <property type="evidence" value="ECO:0007669"/>
    <property type="project" value="TreeGrafter"/>
</dbReference>
<dbReference type="STRING" id="105984.A0A427XFW9"/>
<keyword evidence="3" id="KW-0694">RNA-binding</keyword>
<sequence length="283" mass="31021">MPKVVKESKRKAAATVYEAPHAAAPAAVVEDEQPEAGPSTVARTLPPIAGLEDEPSKPLTGEKKKKSKARTSGVIYVSRVPPGMTPHKVRHLMARWGEVGKVYAQSRDAATGYNPDHANKEKKKQRHQSANFSEAWVEFLDKNVAKTVANMLNAQVIGGKKGDRWRDDVWTMKYLSGFKWEMLGEQVAYERNVHQSRLRTEITKAKAEQGAYLQNVELARVLKKREEKAAVVAAADPEAKGAAPAKKDGADKGKRSYKQRAVADRAHGLEAKGMDSVLGSIFG</sequence>
<evidence type="ECO:0000256" key="3">
    <source>
        <dbReference type="ARBA" id="ARBA00022884"/>
    </source>
</evidence>
<comment type="subcellular location">
    <subcellularLocation>
        <location evidence="1">Nucleus</location>
        <location evidence="1">Nucleolus</location>
    </subcellularLocation>
</comment>
<evidence type="ECO:0000256" key="2">
    <source>
        <dbReference type="ARBA" id="ARBA00005819"/>
    </source>
</evidence>
<gene>
    <name evidence="7" type="primary">ESF2</name>
    <name evidence="7" type="ORF">EHS24_003283</name>
</gene>
<accession>A0A427XFW9</accession>
<dbReference type="GO" id="GO:0003723">
    <property type="term" value="F:RNA binding"/>
    <property type="evidence" value="ECO:0007669"/>
    <property type="project" value="UniProtKB-KW"/>
</dbReference>
<dbReference type="RefSeq" id="XP_028472863.1">
    <property type="nucleotide sequence ID" value="XM_028618975.1"/>
</dbReference>
<dbReference type="InterPro" id="IPR035979">
    <property type="entry name" value="RBD_domain_sf"/>
</dbReference>
<name>A0A427XFW9_9TREE</name>
<dbReference type="SUPFAM" id="SSF54928">
    <property type="entry name" value="RNA-binding domain, RBD"/>
    <property type="match status" value="1"/>
</dbReference>
<dbReference type="InterPro" id="IPR039119">
    <property type="entry name" value="ABT1/Esf2"/>
</dbReference>
<dbReference type="PANTHER" id="PTHR12311:SF7">
    <property type="entry name" value="ACTIVATOR OF BASAL TRANSCRIPTION 1"/>
    <property type="match status" value="1"/>
</dbReference>
<feature type="region of interest" description="Disordered" evidence="6">
    <location>
        <begin position="233"/>
        <end position="265"/>
    </location>
</feature>
<dbReference type="OrthoDB" id="287393at2759"/>